<organism evidence="2 3">
    <name type="scientific">Promicromonospora soli</name>
    <dbReference type="NCBI Taxonomy" id="2035533"/>
    <lineage>
        <taxon>Bacteria</taxon>
        <taxon>Bacillati</taxon>
        <taxon>Actinomycetota</taxon>
        <taxon>Actinomycetes</taxon>
        <taxon>Micrococcales</taxon>
        <taxon>Promicromonosporaceae</taxon>
        <taxon>Promicromonospora</taxon>
    </lineage>
</organism>
<dbReference type="AlphaFoldDB" id="A0A919FYU1"/>
<dbReference type="EMBL" id="BNAS01000004">
    <property type="protein sequence ID" value="GHH74463.1"/>
    <property type="molecule type" value="Genomic_DNA"/>
</dbReference>
<keyword evidence="3" id="KW-1185">Reference proteome</keyword>
<feature type="region of interest" description="Disordered" evidence="1">
    <location>
        <begin position="45"/>
        <end position="65"/>
    </location>
</feature>
<reference evidence="2" key="1">
    <citation type="journal article" date="2014" name="Int. J. Syst. Evol. Microbiol.">
        <title>Complete genome sequence of Corynebacterium casei LMG S-19264T (=DSM 44701T), isolated from a smear-ripened cheese.</title>
        <authorList>
            <consortium name="US DOE Joint Genome Institute (JGI-PGF)"/>
            <person name="Walter F."/>
            <person name="Albersmeier A."/>
            <person name="Kalinowski J."/>
            <person name="Ruckert C."/>
        </authorList>
    </citation>
    <scope>NUCLEOTIDE SEQUENCE</scope>
    <source>
        <strain evidence="2">CGMCC 4.7398</strain>
    </source>
</reference>
<gene>
    <name evidence="2" type="ORF">GCM10017772_28240</name>
</gene>
<comment type="caution">
    <text evidence="2">The sequence shown here is derived from an EMBL/GenBank/DDBJ whole genome shotgun (WGS) entry which is preliminary data.</text>
</comment>
<name>A0A919FYU1_9MICO</name>
<evidence type="ECO:0000313" key="3">
    <source>
        <dbReference type="Proteomes" id="UP000627369"/>
    </source>
</evidence>
<evidence type="ECO:0000256" key="1">
    <source>
        <dbReference type="SAM" id="MobiDB-lite"/>
    </source>
</evidence>
<sequence length="65" mass="6477">MDTTAMTRPFGAAEIDSGAPHAFQGGPRLTPWTAGSVEVGTDVGAPGATPCPTPTLWAGPLPDAT</sequence>
<reference evidence="2" key="2">
    <citation type="submission" date="2020-09" db="EMBL/GenBank/DDBJ databases">
        <authorList>
            <person name="Sun Q."/>
            <person name="Zhou Y."/>
        </authorList>
    </citation>
    <scope>NUCLEOTIDE SEQUENCE</scope>
    <source>
        <strain evidence="2">CGMCC 4.7398</strain>
    </source>
</reference>
<dbReference type="Proteomes" id="UP000627369">
    <property type="component" value="Unassembled WGS sequence"/>
</dbReference>
<evidence type="ECO:0000313" key="2">
    <source>
        <dbReference type="EMBL" id="GHH74463.1"/>
    </source>
</evidence>
<proteinExistence type="predicted"/>
<accession>A0A919FYU1</accession>
<protein>
    <submittedName>
        <fullName evidence="2">Uncharacterized protein</fullName>
    </submittedName>
</protein>